<evidence type="ECO:0000259" key="2">
    <source>
        <dbReference type="Pfam" id="PF01609"/>
    </source>
</evidence>
<evidence type="ECO:0000256" key="1">
    <source>
        <dbReference type="SAM" id="Phobius"/>
    </source>
</evidence>
<dbReference type="SUPFAM" id="SSF53098">
    <property type="entry name" value="Ribonuclease H-like"/>
    <property type="match status" value="1"/>
</dbReference>
<keyword evidence="1" id="KW-0812">Transmembrane</keyword>
<dbReference type="EMBL" id="FNSV01000005">
    <property type="protein sequence ID" value="SEC94529.1"/>
    <property type="molecule type" value="Genomic_DNA"/>
</dbReference>
<dbReference type="Proteomes" id="UP000183561">
    <property type="component" value="Unassembled WGS sequence"/>
</dbReference>
<dbReference type="InterPro" id="IPR002559">
    <property type="entry name" value="Transposase_11"/>
</dbReference>
<feature type="domain" description="Transposase IS4-like" evidence="2">
    <location>
        <begin position="154"/>
        <end position="373"/>
    </location>
</feature>
<dbReference type="InterPro" id="IPR012337">
    <property type="entry name" value="RNaseH-like_sf"/>
</dbReference>
<accession>A0A1H4WME8</accession>
<dbReference type="NCBIfam" id="NF033592">
    <property type="entry name" value="transpos_IS4_1"/>
    <property type="match status" value="1"/>
</dbReference>
<feature type="transmembrane region" description="Helical" evidence="1">
    <location>
        <begin position="408"/>
        <end position="431"/>
    </location>
</feature>
<dbReference type="GO" id="GO:0004803">
    <property type="term" value="F:transposase activity"/>
    <property type="evidence" value="ECO:0007669"/>
    <property type="project" value="InterPro"/>
</dbReference>
<dbReference type="Pfam" id="PF13006">
    <property type="entry name" value="Nterm_IS4"/>
    <property type="match status" value="1"/>
</dbReference>
<dbReference type="Pfam" id="PF01609">
    <property type="entry name" value="DDE_Tnp_1"/>
    <property type="match status" value="1"/>
</dbReference>
<keyword evidence="1" id="KW-0472">Membrane</keyword>
<reference evidence="5" key="1">
    <citation type="submission" date="2016-10" db="EMBL/GenBank/DDBJ databases">
        <authorList>
            <person name="Varghese N."/>
            <person name="Submissions S."/>
        </authorList>
    </citation>
    <scope>NUCLEOTIDE SEQUENCE [LARGE SCALE GENOMIC DNA]</scope>
    <source>
        <strain evidence="5">DSM 44498</strain>
    </source>
</reference>
<evidence type="ECO:0000313" key="5">
    <source>
        <dbReference type="Proteomes" id="UP000183561"/>
    </source>
</evidence>
<dbReference type="InterPro" id="IPR024473">
    <property type="entry name" value="Transposases_IS4_N"/>
</dbReference>
<name>A0A1H4WME8_9NOCA</name>
<organism evidence="4 5">
    <name type="scientific">Rhodococcus koreensis</name>
    <dbReference type="NCBI Taxonomy" id="99653"/>
    <lineage>
        <taxon>Bacteria</taxon>
        <taxon>Bacillati</taxon>
        <taxon>Actinomycetota</taxon>
        <taxon>Actinomycetes</taxon>
        <taxon>Mycobacteriales</taxon>
        <taxon>Nocardiaceae</taxon>
        <taxon>Rhodococcus</taxon>
    </lineage>
</organism>
<dbReference type="GO" id="GO:0006313">
    <property type="term" value="P:DNA transposition"/>
    <property type="evidence" value="ECO:0007669"/>
    <property type="project" value="InterPro"/>
</dbReference>
<dbReference type="PANTHER" id="PTHR37529:SF1">
    <property type="entry name" value="TRANSPOSASE INSG FOR INSERTION SEQUENCE ELEMENT IS4-RELATED"/>
    <property type="match status" value="1"/>
</dbReference>
<keyword evidence="1" id="KW-1133">Transmembrane helix</keyword>
<gene>
    <name evidence="4" type="ORF">SAMN04490239_6091</name>
</gene>
<proteinExistence type="predicted"/>
<protein>
    <submittedName>
        <fullName evidence="4">Transposase DDE domain-containing protein</fullName>
    </submittedName>
</protein>
<dbReference type="InterPro" id="IPR047952">
    <property type="entry name" value="Transpos_IS4"/>
</dbReference>
<feature type="domain" description="Transposase IS4 N-terminal" evidence="3">
    <location>
        <begin position="48"/>
        <end position="140"/>
    </location>
</feature>
<dbReference type="PANTHER" id="PTHR37529">
    <property type="entry name" value="TRANSPOSASE INSG FOR INSERTION SEQUENCE ELEMENT IS4-RELATED"/>
    <property type="match status" value="1"/>
</dbReference>
<keyword evidence="5" id="KW-1185">Reference proteome</keyword>
<evidence type="ECO:0000313" key="4">
    <source>
        <dbReference type="EMBL" id="SEC94529.1"/>
    </source>
</evidence>
<evidence type="ECO:0000259" key="3">
    <source>
        <dbReference type="Pfam" id="PF13006"/>
    </source>
</evidence>
<sequence length="485" mass="52352">MSVRVGQRNSRYRGLVLARQPFTLGVPLSTQSVIRRPVEVAVGRFAPGHLGELTQIVPFEMVDDALASTSSVQKRVRDLPSRVVVYLLLAAGLFAEGGYQQVWARLTAGLDALTPARPGSSALAQARRRVGAKPLRALFELLAGPAAGATRWRGLLVCAVDGTTMSVPDSAANLRCFSRQSGTHGGSGYPLMRMLTIVACGTRTVIDAVFGSTLIGETTYAPRLFGCLRPGMLLLADRNFAAQNIIAGIADTGADLLIRCKDNRKLPRIGRCPDRSYLTVIAGVTLRVIDAEIAITGTGDHQRKRRVGRYRLITTLTDHQAFPASAIVELYHQRWEIETSYLELKSSILGGRVLRARTPAGIEQEVYALLTTYQALRLAIADATATDPTASPDRASFTVALHAARDQLIHAAGVIAGTVIDLVGAIGRAVLTDLMPTRRTRVSPRVVKRAISKHRAKGDIDRTNYHAEISISILIPAHLTTDPPP</sequence>
<dbReference type="GO" id="GO:0003677">
    <property type="term" value="F:DNA binding"/>
    <property type="evidence" value="ECO:0007669"/>
    <property type="project" value="InterPro"/>
</dbReference>
<dbReference type="AlphaFoldDB" id="A0A1H4WME8"/>